<gene>
    <name evidence="2" type="ORF">C0081_17180</name>
</gene>
<evidence type="ECO:0000313" key="3">
    <source>
        <dbReference type="Proteomes" id="UP000234881"/>
    </source>
</evidence>
<name>A0A2N5XMQ8_9HYPH</name>
<sequence>MSILAKIRSSLAAFKKDEKGVAFVEFTVVMGVIAILLPGVWEVTDALMVKRKVNQAATVLADLTAQAATIDQTAYDSMAFMTNEIMHPYENFETRLGVIGVRVDANRRVSTIWTYGDIDLDDSSLPSALVLANRFYVMSAAEVDYQPIFGESVIGTITMRNTAIMSPRLSSSVEEK</sequence>
<organism evidence="2 3">
    <name type="scientific">Cohaesibacter celericrescens</name>
    <dbReference type="NCBI Taxonomy" id="2067669"/>
    <lineage>
        <taxon>Bacteria</taxon>
        <taxon>Pseudomonadati</taxon>
        <taxon>Pseudomonadota</taxon>
        <taxon>Alphaproteobacteria</taxon>
        <taxon>Hyphomicrobiales</taxon>
        <taxon>Cohaesibacteraceae</taxon>
    </lineage>
</organism>
<dbReference type="RefSeq" id="WP_101535077.1">
    <property type="nucleotide sequence ID" value="NZ_PKUQ01000042.1"/>
</dbReference>
<keyword evidence="1" id="KW-1133">Transmembrane helix</keyword>
<evidence type="ECO:0000256" key="1">
    <source>
        <dbReference type="SAM" id="Phobius"/>
    </source>
</evidence>
<dbReference type="Proteomes" id="UP000234881">
    <property type="component" value="Unassembled WGS sequence"/>
</dbReference>
<dbReference type="AlphaFoldDB" id="A0A2N5XMQ8"/>
<proteinExistence type="predicted"/>
<reference evidence="2 3" key="1">
    <citation type="submission" date="2018-01" db="EMBL/GenBank/DDBJ databases">
        <title>The draft genome sequence of Cohaesibacter sp. H1304.</title>
        <authorList>
            <person name="Wang N.-N."/>
            <person name="Du Z.-J."/>
        </authorList>
    </citation>
    <scope>NUCLEOTIDE SEQUENCE [LARGE SCALE GENOMIC DNA]</scope>
    <source>
        <strain evidence="2 3">H1304</strain>
    </source>
</reference>
<comment type="caution">
    <text evidence="2">The sequence shown here is derived from an EMBL/GenBank/DDBJ whole genome shotgun (WGS) entry which is preliminary data.</text>
</comment>
<accession>A0A2N5XMQ8</accession>
<protein>
    <recommendedName>
        <fullName evidence="4">Pilus assembly protein</fullName>
    </recommendedName>
</protein>
<keyword evidence="1" id="KW-0812">Transmembrane</keyword>
<evidence type="ECO:0000313" key="2">
    <source>
        <dbReference type="EMBL" id="PLW75836.1"/>
    </source>
</evidence>
<keyword evidence="1" id="KW-0472">Membrane</keyword>
<keyword evidence="3" id="KW-1185">Reference proteome</keyword>
<dbReference type="EMBL" id="PKUQ01000042">
    <property type="protein sequence ID" value="PLW75836.1"/>
    <property type="molecule type" value="Genomic_DNA"/>
</dbReference>
<feature type="transmembrane region" description="Helical" evidence="1">
    <location>
        <begin position="21"/>
        <end position="41"/>
    </location>
</feature>
<evidence type="ECO:0008006" key="4">
    <source>
        <dbReference type="Google" id="ProtNLM"/>
    </source>
</evidence>